<dbReference type="GeneID" id="64699753"/>
<proteinExistence type="inferred from homology"/>
<evidence type="ECO:0000256" key="5">
    <source>
        <dbReference type="ARBA" id="ARBA00022723"/>
    </source>
</evidence>
<sequence>MYSKLILVGFTCLAGAFAVYLGQVVRKRLRQCEPKDIHQFIPLPPGPKKMPIIGNLFDIPLVDMAKVFAEWKSLYGDIIYIEALQQRIMVLSSFEHANELLSKKSYSDRPVPMMLGELMGLGQSFALLRYCAAWKEQRKFAHLALNAGAIKEYSKLQTEAVVLFLDSLVENPRDFISQLRLATGRAVLSMTYGFPVKSSETMNFIAELEIMMATIGKGMMPGAYAVDIFPWLRYIPSWVPFNNIHAIAAEGRTRLLRVVGLPFEYAKQQFSSPSPTASFTATCLQVEGAADMEHQIRWAAGSMYGAGSETTMGTVLAFILAMALYPDIQTKIRMELDHVVGHGQLPTLDDRSRLPYVNAAIKEIMRWNPVVPLSLPHFTSKEDVYQGFRVPKGTIVFPNVWAMSRDNISGISPDEFAPERFLDDCVERTALDPYSYAFGFGRRICPGRFFADNSVFLYVTGLVSTFVISPTVGSDGRNSLLRAPFRQGMMRFPESFHVCILPRSEKLAEELQARAREMSKNGSE</sequence>
<evidence type="ECO:0000256" key="6">
    <source>
        <dbReference type="ARBA" id="ARBA00023002"/>
    </source>
</evidence>
<dbReference type="Proteomes" id="UP000823399">
    <property type="component" value="Unassembled WGS sequence"/>
</dbReference>
<dbReference type="PRINTS" id="PR00385">
    <property type="entry name" value="P450"/>
</dbReference>
<evidence type="ECO:0000256" key="9">
    <source>
        <dbReference type="PIRSR" id="PIRSR602401-1"/>
    </source>
</evidence>
<dbReference type="GO" id="GO:0004497">
    <property type="term" value="F:monooxygenase activity"/>
    <property type="evidence" value="ECO:0007669"/>
    <property type="project" value="UniProtKB-KW"/>
</dbReference>
<reference evidence="11" key="1">
    <citation type="journal article" date="2020" name="New Phytol.">
        <title>Comparative genomics reveals dynamic genome evolution in host specialist ectomycorrhizal fungi.</title>
        <authorList>
            <person name="Lofgren L.A."/>
            <person name="Nguyen N.H."/>
            <person name="Vilgalys R."/>
            <person name="Ruytinx J."/>
            <person name="Liao H.L."/>
            <person name="Branco S."/>
            <person name="Kuo A."/>
            <person name="LaButti K."/>
            <person name="Lipzen A."/>
            <person name="Andreopoulos W."/>
            <person name="Pangilinan J."/>
            <person name="Riley R."/>
            <person name="Hundley H."/>
            <person name="Na H."/>
            <person name="Barry K."/>
            <person name="Grigoriev I.V."/>
            <person name="Stajich J.E."/>
            <person name="Kennedy P.G."/>
        </authorList>
    </citation>
    <scope>NUCLEOTIDE SEQUENCE</scope>
    <source>
        <strain evidence="11">FC423</strain>
    </source>
</reference>
<gene>
    <name evidence="11" type="ORF">F5147DRAFT_697083</name>
</gene>
<evidence type="ECO:0000256" key="7">
    <source>
        <dbReference type="ARBA" id="ARBA00023004"/>
    </source>
</evidence>
<dbReference type="InterPro" id="IPR002401">
    <property type="entry name" value="Cyt_P450_E_grp-I"/>
</dbReference>
<dbReference type="GO" id="GO:0020037">
    <property type="term" value="F:heme binding"/>
    <property type="evidence" value="ECO:0007669"/>
    <property type="project" value="InterPro"/>
</dbReference>
<dbReference type="EMBL" id="JABBWM010000031">
    <property type="protein sequence ID" value="KAG2107400.1"/>
    <property type="molecule type" value="Genomic_DNA"/>
</dbReference>
<comment type="pathway">
    <text evidence="2">Secondary metabolite biosynthesis.</text>
</comment>
<dbReference type="PANTHER" id="PTHR46300:SF7">
    <property type="entry name" value="P450, PUTATIVE (EUROFUNG)-RELATED"/>
    <property type="match status" value="1"/>
</dbReference>
<evidence type="ECO:0000256" key="10">
    <source>
        <dbReference type="RuleBase" id="RU000461"/>
    </source>
</evidence>
<evidence type="ECO:0000256" key="4">
    <source>
        <dbReference type="ARBA" id="ARBA00022617"/>
    </source>
</evidence>
<keyword evidence="5 9" id="KW-0479">Metal-binding</keyword>
<protein>
    <submittedName>
        <fullName evidence="11">Cytochrome P450</fullName>
    </submittedName>
</protein>
<evidence type="ECO:0000313" key="12">
    <source>
        <dbReference type="Proteomes" id="UP000823399"/>
    </source>
</evidence>
<dbReference type="CDD" id="cd11065">
    <property type="entry name" value="CYP64-like"/>
    <property type="match status" value="1"/>
</dbReference>
<dbReference type="Gene3D" id="1.10.630.10">
    <property type="entry name" value="Cytochrome P450"/>
    <property type="match status" value="1"/>
</dbReference>
<keyword evidence="8 10" id="KW-0503">Monooxygenase</keyword>
<dbReference type="PANTHER" id="PTHR46300">
    <property type="entry name" value="P450, PUTATIVE (EUROFUNG)-RELATED-RELATED"/>
    <property type="match status" value="1"/>
</dbReference>
<keyword evidence="6 10" id="KW-0560">Oxidoreductase</keyword>
<dbReference type="SUPFAM" id="SSF48264">
    <property type="entry name" value="Cytochrome P450"/>
    <property type="match status" value="1"/>
</dbReference>
<keyword evidence="12" id="KW-1185">Reference proteome</keyword>
<dbReference type="AlphaFoldDB" id="A0A9P7F4W0"/>
<dbReference type="InterPro" id="IPR017972">
    <property type="entry name" value="Cyt_P450_CS"/>
</dbReference>
<evidence type="ECO:0000256" key="2">
    <source>
        <dbReference type="ARBA" id="ARBA00005179"/>
    </source>
</evidence>
<keyword evidence="7 9" id="KW-0408">Iron</keyword>
<comment type="similarity">
    <text evidence="3 10">Belongs to the cytochrome P450 family.</text>
</comment>
<accession>A0A9P7F4W0</accession>
<dbReference type="PROSITE" id="PS00086">
    <property type="entry name" value="CYTOCHROME_P450"/>
    <property type="match status" value="1"/>
</dbReference>
<dbReference type="PRINTS" id="PR00463">
    <property type="entry name" value="EP450I"/>
</dbReference>
<evidence type="ECO:0000256" key="8">
    <source>
        <dbReference type="ARBA" id="ARBA00023033"/>
    </source>
</evidence>
<evidence type="ECO:0000256" key="1">
    <source>
        <dbReference type="ARBA" id="ARBA00001971"/>
    </source>
</evidence>
<evidence type="ECO:0000256" key="3">
    <source>
        <dbReference type="ARBA" id="ARBA00010617"/>
    </source>
</evidence>
<dbReference type="InterPro" id="IPR036396">
    <property type="entry name" value="Cyt_P450_sf"/>
</dbReference>
<comment type="caution">
    <text evidence="11">The sequence shown here is derived from an EMBL/GenBank/DDBJ whole genome shotgun (WGS) entry which is preliminary data.</text>
</comment>
<dbReference type="OrthoDB" id="2789670at2759"/>
<dbReference type="GO" id="GO:0016705">
    <property type="term" value="F:oxidoreductase activity, acting on paired donors, with incorporation or reduction of molecular oxygen"/>
    <property type="evidence" value="ECO:0007669"/>
    <property type="project" value="InterPro"/>
</dbReference>
<dbReference type="GO" id="GO:0005506">
    <property type="term" value="F:iron ion binding"/>
    <property type="evidence" value="ECO:0007669"/>
    <property type="project" value="InterPro"/>
</dbReference>
<dbReference type="RefSeq" id="XP_041292214.1">
    <property type="nucleotide sequence ID" value="XM_041437494.1"/>
</dbReference>
<dbReference type="InterPro" id="IPR001128">
    <property type="entry name" value="Cyt_P450"/>
</dbReference>
<dbReference type="InterPro" id="IPR050364">
    <property type="entry name" value="Cytochrome_P450_fung"/>
</dbReference>
<feature type="binding site" description="axial binding residue" evidence="9">
    <location>
        <position position="445"/>
    </location>
    <ligand>
        <name>heme</name>
        <dbReference type="ChEBI" id="CHEBI:30413"/>
    </ligand>
    <ligandPart>
        <name>Fe</name>
        <dbReference type="ChEBI" id="CHEBI:18248"/>
    </ligandPart>
</feature>
<name>A0A9P7F4W0_9AGAM</name>
<dbReference type="Pfam" id="PF00067">
    <property type="entry name" value="p450"/>
    <property type="match status" value="1"/>
</dbReference>
<evidence type="ECO:0000313" key="11">
    <source>
        <dbReference type="EMBL" id="KAG2107400.1"/>
    </source>
</evidence>
<keyword evidence="4 9" id="KW-0349">Heme</keyword>
<organism evidence="11 12">
    <name type="scientific">Suillus discolor</name>
    <dbReference type="NCBI Taxonomy" id="1912936"/>
    <lineage>
        <taxon>Eukaryota</taxon>
        <taxon>Fungi</taxon>
        <taxon>Dikarya</taxon>
        <taxon>Basidiomycota</taxon>
        <taxon>Agaricomycotina</taxon>
        <taxon>Agaricomycetes</taxon>
        <taxon>Agaricomycetidae</taxon>
        <taxon>Boletales</taxon>
        <taxon>Suillineae</taxon>
        <taxon>Suillaceae</taxon>
        <taxon>Suillus</taxon>
    </lineage>
</organism>
<comment type="cofactor">
    <cofactor evidence="1 9">
        <name>heme</name>
        <dbReference type="ChEBI" id="CHEBI:30413"/>
    </cofactor>
</comment>